<dbReference type="InterPro" id="IPR036390">
    <property type="entry name" value="WH_DNA-bd_sf"/>
</dbReference>
<keyword evidence="2" id="KW-1185">Reference proteome</keyword>
<dbReference type="GeneID" id="26736127"/>
<gene>
    <name evidence="1" type="ORF">sm9_1167</name>
</gene>
<dbReference type="AlphaFoldDB" id="A0A0U3E4J4"/>
<dbReference type="Proteomes" id="UP000067738">
    <property type="component" value="Chromosome"/>
</dbReference>
<name>A0A0U3E4J4_9EURY</name>
<organism evidence="1 2">
    <name type="scientific">Methanobrevibacter millerae</name>
    <dbReference type="NCBI Taxonomy" id="230361"/>
    <lineage>
        <taxon>Archaea</taxon>
        <taxon>Methanobacteriati</taxon>
        <taxon>Methanobacteriota</taxon>
        <taxon>Methanomada group</taxon>
        <taxon>Methanobacteria</taxon>
        <taxon>Methanobacteriales</taxon>
        <taxon>Methanobacteriaceae</taxon>
        <taxon>Methanobrevibacter</taxon>
    </lineage>
</organism>
<evidence type="ECO:0000313" key="1">
    <source>
        <dbReference type="EMBL" id="ALT68951.1"/>
    </source>
</evidence>
<dbReference type="PATRIC" id="fig|230361.4.peg.1206"/>
<dbReference type="SUPFAM" id="SSF46785">
    <property type="entry name" value="Winged helix' DNA-binding domain"/>
    <property type="match status" value="1"/>
</dbReference>
<proteinExistence type="predicted"/>
<dbReference type="InterPro" id="IPR036388">
    <property type="entry name" value="WH-like_DNA-bd_sf"/>
</dbReference>
<accession>A0A0U3E4J4</accession>
<dbReference type="Gene3D" id="1.10.10.10">
    <property type="entry name" value="Winged helix-like DNA-binding domain superfamily/Winged helix DNA-binding domain"/>
    <property type="match status" value="1"/>
</dbReference>
<evidence type="ECO:0000313" key="2">
    <source>
        <dbReference type="Proteomes" id="UP000067738"/>
    </source>
</evidence>
<sequence length="86" mass="10088">MNDETLKIYAYVITSTYRKKVVKSLSKRDMIPTQIAYDSDILPNHVSKVLRELKEKDVVVCTNEQDRKNRNYHLTDLGMEIAEELK</sequence>
<reference evidence="1 2" key="1">
    <citation type="submission" date="2015-04" db="EMBL/GenBank/DDBJ databases">
        <title>The complete genome sequence of the rumen methanogen Methanobrevibacter millerae SM9.</title>
        <authorList>
            <person name="Leahy S.C."/>
            <person name="Kelly W.J."/>
            <person name="Pacheco D.M."/>
            <person name="Li D."/>
            <person name="Altermann E."/>
            <person name="Attwood G.T."/>
        </authorList>
    </citation>
    <scope>NUCLEOTIDE SEQUENCE [LARGE SCALE GENOMIC DNA]</scope>
    <source>
        <strain evidence="1 2">SM9</strain>
    </source>
</reference>
<dbReference type="EMBL" id="CP011266">
    <property type="protein sequence ID" value="ALT68951.1"/>
    <property type="molecule type" value="Genomic_DNA"/>
</dbReference>
<dbReference type="KEGG" id="mmil:sm9_1167"/>
<protein>
    <submittedName>
        <fullName evidence="1">Transcriptional regulator</fullName>
    </submittedName>
</protein>
<dbReference type="RefSeq" id="WP_232299092.1">
    <property type="nucleotide sequence ID" value="NZ_CP011266.1"/>
</dbReference>